<dbReference type="GO" id="GO:0015078">
    <property type="term" value="F:proton transmembrane transporter activity"/>
    <property type="evidence" value="ECO:0007669"/>
    <property type="project" value="InterPro"/>
</dbReference>
<evidence type="ECO:0000256" key="7">
    <source>
        <dbReference type="ARBA" id="ARBA00022989"/>
    </source>
</evidence>
<dbReference type="Gene3D" id="1.20.20.10">
    <property type="entry name" value="F1F0 ATP synthase subunit C"/>
    <property type="match status" value="1"/>
</dbReference>
<sequence length="75" mass="7855">MDASTLTNFAMAAAFGLWAFGPAIAIGLIGFSGLNAIGRNPSASNDIKSTMILAIAFAEALWIFAFVIAIMIKFV</sequence>
<evidence type="ECO:0000259" key="14">
    <source>
        <dbReference type="Pfam" id="PF00137"/>
    </source>
</evidence>
<comment type="caution">
    <text evidence="15">The sequence shown here is derived from an EMBL/GenBank/DDBJ whole genome shotgun (WGS) entry which is preliminary data.</text>
</comment>
<evidence type="ECO:0000256" key="13">
    <source>
        <dbReference type="SAM" id="Phobius"/>
    </source>
</evidence>
<evidence type="ECO:0000256" key="5">
    <source>
        <dbReference type="ARBA" id="ARBA00022692"/>
    </source>
</evidence>
<dbReference type="SUPFAM" id="SSF81333">
    <property type="entry name" value="F1F0 ATP synthase subunit C"/>
    <property type="match status" value="1"/>
</dbReference>
<evidence type="ECO:0000256" key="11">
    <source>
        <dbReference type="ARBA" id="ARBA00032200"/>
    </source>
</evidence>
<comment type="subcellular location">
    <subcellularLocation>
        <location evidence="1">Membrane</location>
        <topology evidence="1">Multi-pass membrane protein</topology>
    </subcellularLocation>
</comment>
<protein>
    <recommendedName>
        <fullName evidence="11">ATP synthase F(0) sector subunit c</fullName>
    </recommendedName>
    <alternativeName>
        <fullName evidence="12">F-type ATPase subunit c</fullName>
    </alternativeName>
</protein>
<dbReference type="EMBL" id="AMFJ01000873">
    <property type="protein sequence ID" value="EKE26243.1"/>
    <property type="molecule type" value="Genomic_DNA"/>
</dbReference>
<dbReference type="GO" id="GO:0033177">
    <property type="term" value="C:proton-transporting two-sector ATPase complex, proton-transporting domain"/>
    <property type="evidence" value="ECO:0007669"/>
    <property type="project" value="InterPro"/>
</dbReference>
<dbReference type="InterPro" id="IPR020537">
    <property type="entry name" value="ATP_synth_F0_csu_DDCD_BS"/>
</dbReference>
<dbReference type="PRINTS" id="PR00124">
    <property type="entry name" value="ATPASEC"/>
</dbReference>
<evidence type="ECO:0000256" key="2">
    <source>
        <dbReference type="ARBA" id="ARBA00006704"/>
    </source>
</evidence>
<proteinExistence type="inferred from homology"/>
<dbReference type="GO" id="GO:0016787">
    <property type="term" value="F:hydrolase activity"/>
    <property type="evidence" value="ECO:0007669"/>
    <property type="project" value="UniProtKB-KW"/>
</dbReference>
<evidence type="ECO:0000256" key="12">
    <source>
        <dbReference type="ARBA" id="ARBA00032887"/>
    </source>
</evidence>
<evidence type="ECO:0000256" key="8">
    <source>
        <dbReference type="ARBA" id="ARBA00023065"/>
    </source>
</evidence>
<dbReference type="CDD" id="cd18121">
    <property type="entry name" value="ATP-synt_Fo_c"/>
    <property type="match status" value="1"/>
</dbReference>
<evidence type="ECO:0000256" key="3">
    <source>
        <dbReference type="ARBA" id="ARBA00022448"/>
    </source>
</evidence>
<evidence type="ECO:0000256" key="4">
    <source>
        <dbReference type="ARBA" id="ARBA00022547"/>
    </source>
</evidence>
<evidence type="ECO:0000256" key="9">
    <source>
        <dbReference type="ARBA" id="ARBA00023121"/>
    </source>
</evidence>
<keyword evidence="5 13" id="KW-0812">Transmembrane</keyword>
<dbReference type="InterPro" id="IPR000454">
    <property type="entry name" value="ATP_synth_F0_csu"/>
</dbReference>
<dbReference type="InterPro" id="IPR002379">
    <property type="entry name" value="ATPase_proteolipid_c-like_dom"/>
</dbReference>
<feature type="transmembrane region" description="Helical" evidence="13">
    <location>
        <begin position="50"/>
        <end position="72"/>
    </location>
</feature>
<feature type="domain" description="V-ATPase proteolipid subunit C-like" evidence="14">
    <location>
        <begin position="9"/>
        <end position="72"/>
    </location>
</feature>
<evidence type="ECO:0000256" key="6">
    <source>
        <dbReference type="ARBA" id="ARBA00022781"/>
    </source>
</evidence>
<keyword evidence="9" id="KW-0446">Lipid-binding</keyword>
<dbReference type="InterPro" id="IPR035921">
    <property type="entry name" value="F/V-ATP_Csub_sf"/>
</dbReference>
<name>K2FTL7_9BACT</name>
<dbReference type="GO" id="GO:0008289">
    <property type="term" value="F:lipid binding"/>
    <property type="evidence" value="ECO:0007669"/>
    <property type="project" value="UniProtKB-KW"/>
</dbReference>
<dbReference type="InterPro" id="IPR038662">
    <property type="entry name" value="ATP_synth_F0_csu_sf"/>
</dbReference>
<dbReference type="GO" id="GO:0015986">
    <property type="term" value="P:proton motive force-driven ATP synthesis"/>
    <property type="evidence" value="ECO:0007669"/>
    <property type="project" value="InterPro"/>
</dbReference>
<keyword evidence="3" id="KW-0813">Transport</keyword>
<evidence type="ECO:0000256" key="10">
    <source>
        <dbReference type="ARBA" id="ARBA00023136"/>
    </source>
</evidence>
<accession>K2FTL7</accession>
<feature type="transmembrane region" description="Helical" evidence="13">
    <location>
        <begin position="12"/>
        <end position="38"/>
    </location>
</feature>
<evidence type="ECO:0000256" key="1">
    <source>
        <dbReference type="ARBA" id="ARBA00004141"/>
    </source>
</evidence>
<dbReference type="GO" id="GO:0045259">
    <property type="term" value="C:proton-transporting ATP synthase complex"/>
    <property type="evidence" value="ECO:0007669"/>
    <property type="project" value="UniProtKB-KW"/>
</dbReference>
<keyword evidence="4" id="KW-0138">CF(0)</keyword>
<reference evidence="15" key="1">
    <citation type="journal article" date="2012" name="Science">
        <title>Fermentation, hydrogen, and sulfur metabolism in multiple uncultivated bacterial phyla.</title>
        <authorList>
            <person name="Wrighton K.C."/>
            <person name="Thomas B.C."/>
            <person name="Sharon I."/>
            <person name="Miller C.S."/>
            <person name="Castelle C.J."/>
            <person name="VerBerkmoes N.C."/>
            <person name="Wilkins M.J."/>
            <person name="Hettich R.L."/>
            <person name="Lipton M.S."/>
            <person name="Williams K.H."/>
            <person name="Long P.E."/>
            <person name="Banfield J.F."/>
        </authorList>
    </citation>
    <scope>NUCLEOTIDE SEQUENCE [LARGE SCALE GENOMIC DNA]</scope>
</reference>
<gene>
    <name evidence="15" type="primary">atpE</name>
    <name evidence="15" type="ORF">ACD_4C00357G0002</name>
</gene>
<keyword evidence="6" id="KW-0375">Hydrogen ion transport</keyword>
<keyword evidence="8" id="KW-0406">Ion transport</keyword>
<dbReference type="PROSITE" id="PS00605">
    <property type="entry name" value="ATPASE_C"/>
    <property type="match status" value="1"/>
</dbReference>
<dbReference type="Pfam" id="PF00137">
    <property type="entry name" value="ATP-synt_C"/>
    <property type="match status" value="1"/>
</dbReference>
<organism evidence="15">
    <name type="scientific">uncultured bacterium</name>
    <name type="common">gcode 4</name>
    <dbReference type="NCBI Taxonomy" id="1234023"/>
    <lineage>
        <taxon>Bacteria</taxon>
        <taxon>environmental samples</taxon>
    </lineage>
</organism>
<dbReference type="AlphaFoldDB" id="K2FTL7"/>
<keyword evidence="7 13" id="KW-1133">Transmembrane helix</keyword>
<keyword evidence="15" id="KW-0378">Hydrolase</keyword>
<keyword evidence="10 13" id="KW-0472">Membrane</keyword>
<comment type="similarity">
    <text evidence="2">Belongs to the ATPase C chain family.</text>
</comment>
<evidence type="ECO:0000313" key="15">
    <source>
        <dbReference type="EMBL" id="EKE26243.1"/>
    </source>
</evidence>